<evidence type="ECO:0000313" key="3">
    <source>
        <dbReference type="Proteomes" id="UP000256964"/>
    </source>
</evidence>
<reference evidence="2 3" key="1">
    <citation type="journal article" date="2018" name="Biotechnol. Biofuels">
        <title>Integrative visual omics of the white-rot fungus Polyporus brumalis exposes the biotechnological potential of its oxidative enzymes for delignifying raw plant biomass.</title>
        <authorList>
            <person name="Miyauchi S."/>
            <person name="Rancon A."/>
            <person name="Drula E."/>
            <person name="Hage H."/>
            <person name="Chaduli D."/>
            <person name="Favel A."/>
            <person name="Grisel S."/>
            <person name="Henrissat B."/>
            <person name="Herpoel-Gimbert I."/>
            <person name="Ruiz-Duenas F.J."/>
            <person name="Chevret D."/>
            <person name="Hainaut M."/>
            <person name="Lin J."/>
            <person name="Wang M."/>
            <person name="Pangilinan J."/>
            <person name="Lipzen A."/>
            <person name="Lesage-Meessen L."/>
            <person name="Navarro D."/>
            <person name="Riley R."/>
            <person name="Grigoriev I.V."/>
            <person name="Zhou S."/>
            <person name="Raouche S."/>
            <person name="Rosso M.N."/>
        </authorList>
    </citation>
    <scope>NUCLEOTIDE SEQUENCE [LARGE SCALE GENOMIC DNA]</scope>
    <source>
        <strain evidence="2 3">BRFM 1820</strain>
    </source>
</reference>
<dbReference type="Proteomes" id="UP000256964">
    <property type="component" value="Unassembled WGS sequence"/>
</dbReference>
<dbReference type="OrthoDB" id="2757435at2759"/>
<feature type="region of interest" description="Disordered" evidence="1">
    <location>
        <begin position="1173"/>
        <end position="1197"/>
    </location>
</feature>
<feature type="compositionally biased region" description="Acidic residues" evidence="1">
    <location>
        <begin position="1184"/>
        <end position="1193"/>
    </location>
</feature>
<evidence type="ECO:0000256" key="1">
    <source>
        <dbReference type="SAM" id="MobiDB-lite"/>
    </source>
</evidence>
<feature type="compositionally biased region" description="Polar residues" evidence="1">
    <location>
        <begin position="587"/>
        <end position="616"/>
    </location>
</feature>
<sequence>MAALSSPTSDFCPPRGPCQHPECRADPGGPCAFFEVTDNNVRRDHALRPGELCAQCDHAWYNHQAQQFEHATERGGCAMGSCGGFFALEPREQWGRSTVCVCGYLLRAHASAPTSGTSTPGMSSAVPLQLSTTHPSIYGAPTSFIVPPGRPSSTASTPVTLPPPIAAFDGVRELVSGTTADRWHSAIVITTPTSGRTVPTQNSTSARPGSQPAAQSTSDSSDSNYQTFSVCFWPFVHPAFGRTRSKFPRRSFHFTDWSFGKAVESLEHWGLLFTVNLAKTGSVYRSLGNQVVAHLTANDILLPGYDARRAWRSPLDLPFVLLSSSGRTTRVHAPYDSLNELTYTVPNILSAKPSLTVIKCPIGEEFMKHELLRLAPRFGDLQAPLANHPAYVLGAPGLHDFMSIRGAELPHPCFPFRVLSEALEDLSTECRPDCPSSSSPSSPALAPVAGPSSRPLPRPARRDTRAGGAPPPPLSAPSPMVPPPPSSVLDQYLNDDRPPTPPTPQSPASFLRAGCPLTPDIPAMSLLDTDIAMPPAGEASALRPAVSPVVAVPHTERSAPRRSARMSTGGRPPARLPRPAGSPPPETTASGSEYQPSRASTPSELVSAADGTSSTRGIRRAHSESPAAMPPSNRRRVSSPDPPEALSPSPLDLATGSSADPHVPVHPPCRTAPLREFTKAELGSWADRVVAAIPHGAPSSAGLRPKIRGRDAKEVASMLLFLIQWLFTHSPHGPITTEKRRAFQEAFSREFSGPGAYCELVPLPEILRHIRHLDIEIDHGIGDSPMRAVMRHLVQLVPEHYGTEPLSPEDVDAIEQALVSSLVFGGRQVADDPDMHAFTDGVFAAHPQRRALIATFEGLARDYIGAMCNKRLDNVQFLLDHISFASGVDHSLVDLTGDSGMTVAEWDQIFEREFQEAFGYYIRQAGHPDDEEIRKLVGESFDSATGDRLLRARMFLAIMSGSDLVPIEKEWSIKVAFQHKGTRCPDPPPERGALGPIPAAIDIRACFYECTVIMDDGLRNLLREGKPWDTFQACGSSADMTLLNVRDNIRALRLHILSFARVVDYIDDPWVAAACVDLVDRLDASMRAIDLELDYVRQMQHCPPSPSQDPCTDLLQSEPSIPPELETCSDEDTEDYPDANEGILDPPWIDWFWGESDEDPWLWRPLGLIEAEEEPEWPPRDLLELEEAMETSPDDPSLPWYASQALLEDYLQDLAQNQPNDMLF</sequence>
<dbReference type="AlphaFoldDB" id="A0A371CKH8"/>
<gene>
    <name evidence="2" type="ORF">OH76DRAFT_1423505</name>
</gene>
<proteinExistence type="predicted"/>
<keyword evidence="3" id="KW-1185">Reference proteome</keyword>
<organism evidence="2 3">
    <name type="scientific">Lentinus brumalis</name>
    <dbReference type="NCBI Taxonomy" id="2498619"/>
    <lineage>
        <taxon>Eukaryota</taxon>
        <taxon>Fungi</taxon>
        <taxon>Dikarya</taxon>
        <taxon>Basidiomycota</taxon>
        <taxon>Agaricomycotina</taxon>
        <taxon>Agaricomycetes</taxon>
        <taxon>Polyporales</taxon>
        <taxon>Polyporaceae</taxon>
        <taxon>Lentinus</taxon>
    </lineage>
</organism>
<evidence type="ECO:0000313" key="2">
    <source>
        <dbReference type="EMBL" id="RDX40794.1"/>
    </source>
</evidence>
<feature type="region of interest" description="Disordered" evidence="1">
    <location>
        <begin position="538"/>
        <end position="670"/>
    </location>
</feature>
<protein>
    <submittedName>
        <fullName evidence="2">Uncharacterized protein</fullName>
    </submittedName>
</protein>
<feature type="compositionally biased region" description="Pro residues" evidence="1">
    <location>
        <begin position="574"/>
        <end position="586"/>
    </location>
</feature>
<accession>A0A371CKH8</accession>
<feature type="region of interest" description="Disordered" evidence="1">
    <location>
        <begin position="428"/>
        <end position="515"/>
    </location>
</feature>
<feature type="compositionally biased region" description="Low complexity" evidence="1">
    <location>
        <begin position="435"/>
        <end position="455"/>
    </location>
</feature>
<feature type="region of interest" description="Disordered" evidence="1">
    <location>
        <begin position="191"/>
        <end position="222"/>
    </location>
</feature>
<dbReference type="EMBL" id="KZ857537">
    <property type="protein sequence ID" value="RDX40794.1"/>
    <property type="molecule type" value="Genomic_DNA"/>
</dbReference>
<feature type="compositionally biased region" description="Pro residues" evidence="1">
    <location>
        <begin position="469"/>
        <end position="486"/>
    </location>
</feature>
<name>A0A371CKH8_9APHY</name>